<evidence type="ECO:0000313" key="2">
    <source>
        <dbReference type="Proteomes" id="UP001629113"/>
    </source>
</evidence>
<dbReference type="Proteomes" id="UP001629113">
    <property type="component" value="Unassembled WGS sequence"/>
</dbReference>
<protein>
    <submittedName>
        <fullName evidence="1">Uncharacterized protein</fullName>
    </submittedName>
</protein>
<sequence>MVTGSVLLTCVANLTRINPSLLDENLAPNLTAGSADPYYKSRRFVHDIGTLAPHQVGSISGKANPYTVRNILNPAATFGFGGHRHSKSIL</sequence>
<proteinExistence type="predicted"/>
<comment type="caution">
    <text evidence="1">The sequence shown here is derived from an EMBL/GenBank/DDBJ whole genome shotgun (WGS) entry which is preliminary data.</text>
</comment>
<name>A0ABR4PQK3_9HELO</name>
<organism evidence="1 2">
    <name type="scientific">Phlyctema vagabunda</name>
    <dbReference type="NCBI Taxonomy" id="108571"/>
    <lineage>
        <taxon>Eukaryota</taxon>
        <taxon>Fungi</taxon>
        <taxon>Dikarya</taxon>
        <taxon>Ascomycota</taxon>
        <taxon>Pezizomycotina</taxon>
        <taxon>Leotiomycetes</taxon>
        <taxon>Helotiales</taxon>
        <taxon>Dermateaceae</taxon>
        <taxon>Phlyctema</taxon>
    </lineage>
</organism>
<keyword evidence="2" id="KW-1185">Reference proteome</keyword>
<dbReference type="EMBL" id="JBFCZG010000002">
    <property type="protein sequence ID" value="KAL3425407.1"/>
    <property type="molecule type" value="Genomic_DNA"/>
</dbReference>
<reference evidence="1 2" key="1">
    <citation type="submission" date="2024-06" db="EMBL/GenBank/DDBJ databases">
        <title>Complete genome of Phlyctema vagabunda strain 19-DSS-EL-015.</title>
        <authorList>
            <person name="Fiorenzani C."/>
        </authorList>
    </citation>
    <scope>NUCLEOTIDE SEQUENCE [LARGE SCALE GENOMIC DNA]</scope>
    <source>
        <strain evidence="1 2">19-DSS-EL-015</strain>
    </source>
</reference>
<gene>
    <name evidence="1" type="ORF">PVAG01_02198</name>
</gene>
<accession>A0ABR4PQK3</accession>
<evidence type="ECO:0000313" key="1">
    <source>
        <dbReference type="EMBL" id="KAL3425407.1"/>
    </source>
</evidence>